<dbReference type="InterPro" id="IPR015943">
    <property type="entry name" value="WD40/YVTN_repeat-like_dom_sf"/>
</dbReference>
<dbReference type="Gene3D" id="2.130.10.10">
    <property type="entry name" value="YVTN repeat-like/Quinoprotein amine dehydrogenase"/>
    <property type="match status" value="1"/>
</dbReference>
<dbReference type="Proteomes" id="UP001445076">
    <property type="component" value="Unassembled WGS sequence"/>
</dbReference>
<dbReference type="InterPro" id="IPR049916">
    <property type="entry name" value="WDR72-like"/>
</dbReference>
<reference evidence="1 2" key="1">
    <citation type="journal article" date="2024" name="BMC Genomics">
        <title>Genome assembly of redclaw crayfish (Cherax quadricarinatus) provides insights into its immune adaptation and hypoxia tolerance.</title>
        <authorList>
            <person name="Liu Z."/>
            <person name="Zheng J."/>
            <person name="Li H."/>
            <person name="Fang K."/>
            <person name="Wang S."/>
            <person name="He J."/>
            <person name="Zhou D."/>
            <person name="Weng S."/>
            <person name="Chi M."/>
            <person name="Gu Z."/>
            <person name="He J."/>
            <person name="Li F."/>
            <person name="Wang M."/>
        </authorList>
    </citation>
    <scope>NUCLEOTIDE SEQUENCE [LARGE SCALE GENOMIC DNA]</scope>
    <source>
        <strain evidence="1">ZL_2023a</strain>
    </source>
</reference>
<dbReference type="PANTHER" id="PTHR44099">
    <property type="entry name" value="RABCONNECTIN-3B, ISOFORM A"/>
    <property type="match status" value="1"/>
</dbReference>
<gene>
    <name evidence="1" type="ORF">OTU49_007692</name>
</gene>
<organism evidence="1 2">
    <name type="scientific">Cherax quadricarinatus</name>
    <name type="common">Australian red claw crayfish</name>
    <dbReference type="NCBI Taxonomy" id="27406"/>
    <lineage>
        <taxon>Eukaryota</taxon>
        <taxon>Metazoa</taxon>
        <taxon>Ecdysozoa</taxon>
        <taxon>Arthropoda</taxon>
        <taxon>Crustacea</taxon>
        <taxon>Multicrustacea</taxon>
        <taxon>Malacostraca</taxon>
        <taxon>Eumalacostraca</taxon>
        <taxon>Eucarida</taxon>
        <taxon>Decapoda</taxon>
        <taxon>Pleocyemata</taxon>
        <taxon>Astacidea</taxon>
        <taxon>Parastacoidea</taxon>
        <taxon>Parastacidae</taxon>
        <taxon>Cherax</taxon>
    </lineage>
</organism>
<evidence type="ECO:0008006" key="3">
    <source>
        <dbReference type="Google" id="ProtNLM"/>
    </source>
</evidence>
<name>A0AAW0WYS0_CHEQU</name>
<keyword evidence="2" id="KW-1185">Reference proteome</keyword>
<dbReference type="SUPFAM" id="SSF50978">
    <property type="entry name" value="WD40 repeat-like"/>
    <property type="match status" value="1"/>
</dbReference>
<protein>
    <recommendedName>
        <fullName evidence="3">WD repeat-containing protein 7</fullName>
    </recommendedName>
</protein>
<dbReference type="EMBL" id="JARKIK010000062">
    <property type="protein sequence ID" value="KAK8730904.1"/>
    <property type="molecule type" value="Genomic_DNA"/>
</dbReference>
<dbReference type="InterPro" id="IPR036322">
    <property type="entry name" value="WD40_repeat_dom_sf"/>
</dbReference>
<evidence type="ECO:0000313" key="2">
    <source>
        <dbReference type="Proteomes" id="UP001445076"/>
    </source>
</evidence>
<sequence>MKYGLPLIPEADSCRTASNALTLIAEARPPAFITTMAREVARFNALQQNAQSLQLNIHNTVLHRAKTEILRVMEYLIVHKRCHIMDLMVEVMDIVLHCVDSGHLKSRGLNEVFPSICGFPQVSHCPHTRRIATGAKNGNIAIYELRAYKCQMIAAHGSSVTALSFSPDGKYLASYSIGENKLSFWQTSSGMFGLGASQTKCTKTFSTAPVPDIVRMNPQRLPKLVWISNKTVVHMMADGTEHRFNA</sequence>
<dbReference type="GO" id="GO:0005737">
    <property type="term" value="C:cytoplasm"/>
    <property type="evidence" value="ECO:0007669"/>
    <property type="project" value="TreeGrafter"/>
</dbReference>
<dbReference type="InterPro" id="IPR001680">
    <property type="entry name" value="WD40_rpt"/>
</dbReference>
<proteinExistence type="predicted"/>
<evidence type="ECO:0000313" key="1">
    <source>
        <dbReference type="EMBL" id="KAK8730904.1"/>
    </source>
</evidence>
<accession>A0AAW0WYS0</accession>
<dbReference type="AlphaFoldDB" id="A0AAW0WYS0"/>
<dbReference type="Pfam" id="PF00400">
    <property type="entry name" value="WD40"/>
    <property type="match status" value="1"/>
</dbReference>
<dbReference type="PANTHER" id="PTHR44099:SF4">
    <property type="entry name" value="RABCONNECTIN-3B, ISOFORM A"/>
    <property type="match status" value="1"/>
</dbReference>
<comment type="caution">
    <text evidence="1">The sequence shown here is derived from an EMBL/GenBank/DDBJ whole genome shotgun (WGS) entry which is preliminary data.</text>
</comment>